<keyword evidence="1" id="KW-0324">Glycolysis</keyword>
<dbReference type="GeneID" id="30986721"/>
<proteinExistence type="predicted"/>
<evidence type="ECO:0000256" key="1">
    <source>
        <dbReference type="ARBA" id="ARBA00023152"/>
    </source>
</evidence>
<feature type="non-terminal residue" evidence="3">
    <location>
        <position position="223"/>
    </location>
</feature>
<dbReference type="Pfam" id="PF00300">
    <property type="entry name" value="His_Phos_1"/>
    <property type="match status" value="1"/>
</dbReference>
<dbReference type="Proteomes" id="UP000094389">
    <property type="component" value="Unassembled WGS sequence"/>
</dbReference>
<dbReference type="OrthoDB" id="496981at2759"/>
<dbReference type="PROSITE" id="PS00175">
    <property type="entry name" value="PG_MUTASE"/>
    <property type="match status" value="1"/>
</dbReference>
<dbReference type="OMA" id="TCDHRRS"/>
<sequence>TWSSLLDTLEQDTERGVHYKLLFLQRHGEAWHNVIKERVGDDRWKTVGVEDSYDGITLFDDSLTKDGLSQVRDLSTKWVEEIEKGAPLPRSHYISPLQRTLHTHELTWGPSQSGLIVESLRERYGVYTCYERHNKSWIRDNYPNLEFEDGFREFDDLWESDRREPKWHVDSRVEHFLNGLFNNDESTVISVTSHAKFIKRLLKYLKHPSYKLQPGQMLPIVIK</sequence>
<dbReference type="EMBL" id="KV453929">
    <property type="protein sequence ID" value="ODV74025.1"/>
    <property type="molecule type" value="Genomic_DNA"/>
</dbReference>
<dbReference type="PANTHER" id="PTHR48100:SF1">
    <property type="entry name" value="HISTIDINE PHOSPHATASE FAMILY PROTEIN-RELATED"/>
    <property type="match status" value="1"/>
</dbReference>
<gene>
    <name evidence="3" type="ORF">CYBJADRAFT_120520</name>
</gene>
<dbReference type="Gene3D" id="3.40.50.1240">
    <property type="entry name" value="Phosphoglycerate mutase-like"/>
    <property type="match status" value="1"/>
</dbReference>
<keyword evidence="4" id="KW-1185">Reference proteome</keyword>
<feature type="non-terminal residue" evidence="3">
    <location>
        <position position="1"/>
    </location>
</feature>
<evidence type="ECO:0000313" key="4">
    <source>
        <dbReference type="Proteomes" id="UP000094389"/>
    </source>
</evidence>
<dbReference type="RefSeq" id="XP_020071064.1">
    <property type="nucleotide sequence ID" value="XM_020212325.1"/>
</dbReference>
<dbReference type="InterPro" id="IPR050275">
    <property type="entry name" value="PGM_Phosphatase"/>
</dbReference>
<dbReference type="GO" id="GO:0016791">
    <property type="term" value="F:phosphatase activity"/>
    <property type="evidence" value="ECO:0007669"/>
    <property type="project" value="TreeGrafter"/>
</dbReference>
<accession>A0A1E4S3F8</accession>
<keyword evidence="2" id="KW-0413">Isomerase</keyword>
<reference evidence="3 4" key="1">
    <citation type="journal article" date="2016" name="Proc. Natl. Acad. Sci. U.S.A.">
        <title>Comparative genomics of biotechnologically important yeasts.</title>
        <authorList>
            <person name="Riley R."/>
            <person name="Haridas S."/>
            <person name="Wolfe K.H."/>
            <person name="Lopes M.R."/>
            <person name="Hittinger C.T."/>
            <person name="Goeker M."/>
            <person name="Salamov A.A."/>
            <person name="Wisecaver J.H."/>
            <person name="Long T.M."/>
            <person name="Calvey C.H."/>
            <person name="Aerts A.L."/>
            <person name="Barry K.W."/>
            <person name="Choi C."/>
            <person name="Clum A."/>
            <person name="Coughlan A.Y."/>
            <person name="Deshpande S."/>
            <person name="Douglass A.P."/>
            <person name="Hanson S.J."/>
            <person name="Klenk H.-P."/>
            <person name="LaButti K.M."/>
            <person name="Lapidus A."/>
            <person name="Lindquist E.A."/>
            <person name="Lipzen A.M."/>
            <person name="Meier-Kolthoff J.P."/>
            <person name="Ohm R.A."/>
            <person name="Otillar R.P."/>
            <person name="Pangilinan J.L."/>
            <person name="Peng Y."/>
            <person name="Rokas A."/>
            <person name="Rosa C.A."/>
            <person name="Scheuner C."/>
            <person name="Sibirny A.A."/>
            <person name="Slot J.C."/>
            <person name="Stielow J.B."/>
            <person name="Sun H."/>
            <person name="Kurtzman C.P."/>
            <person name="Blackwell M."/>
            <person name="Grigoriev I.V."/>
            <person name="Jeffries T.W."/>
        </authorList>
    </citation>
    <scope>NUCLEOTIDE SEQUENCE [LARGE SCALE GENOMIC DNA]</scope>
    <source>
        <strain evidence="4">ATCC 18201 / CBS 1600 / BCRC 20928 / JCM 3617 / NBRC 0987 / NRRL Y-1542</strain>
    </source>
</reference>
<dbReference type="AlphaFoldDB" id="A0A1E4S3F8"/>
<organism evidence="3 4">
    <name type="scientific">Cyberlindnera jadinii (strain ATCC 18201 / CBS 1600 / BCRC 20928 / JCM 3617 / NBRC 0987 / NRRL Y-1542)</name>
    <name type="common">Torula yeast</name>
    <name type="synonym">Candida utilis</name>
    <dbReference type="NCBI Taxonomy" id="983966"/>
    <lineage>
        <taxon>Eukaryota</taxon>
        <taxon>Fungi</taxon>
        <taxon>Dikarya</taxon>
        <taxon>Ascomycota</taxon>
        <taxon>Saccharomycotina</taxon>
        <taxon>Saccharomycetes</taxon>
        <taxon>Phaffomycetales</taxon>
        <taxon>Phaffomycetaceae</taxon>
        <taxon>Cyberlindnera</taxon>
    </lineage>
</organism>
<dbReference type="InterPro" id="IPR013078">
    <property type="entry name" value="His_Pase_superF_clade-1"/>
</dbReference>
<dbReference type="SUPFAM" id="SSF53254">
    <property type="entry name" value="Phosphoglycerate mutase-like"/>
    <property type="match status" value="1"/>
</dbReference>
<name>A0A1E4S3F8_CYBJN</name>
<dbReference type="InterPro" id="IPR001345">
    <property type="entry name" value="PG/BPGM_mutase_AS"/>
</dbReference>
<protein>
    <submittedName>
        <fullName evidence="3">Phosphoglycerate mutase-like protein</fullName>
    </submittedName>
</protein>
<evidence type="ECO:0000256" key="2">
    <source>
        <dbReference type="ARBA" id="ARBA00023235"/>
    </source>
</evidence>
<dbReference type="GO" id="GO:0005737">
    <property type="term" value="C:cytoplasm"/>
    <property type="evidence" value="ECO:0007669"/>
    <property type="project" value="TreeGrafter"/>
</dbReference>
<evidence type="ECO:0000313" key="3">
    <source>
        <dbReference type="EMBL" id="ODV74025.1"/>
    </source>
</evidence>
<dbReference type="PANTHER" id="PTHR48100">
    <property type="entry name" value="BROAD-SPECIFICITY PHOSPHATASE YOR283W-RELATED"/>
    <property type="match status" value="1"/>
</dbReference>
<dbReference type="InterPro" id="IPR029033">
    <property type="entry name" value="His_PPase_superfam"/>
</dbReference>